<keyword evidence="1" id="KW-0456">Lyase</keyword>
<proteinExistence type="predicted"/>
<dbReference type="InterPro" id="IPR036568">
    <property type="entry name" value="GGCT-like_sf"/>
</dbReference>
<keyword evidence="5" id="KW-1185">Reference proteome</keyword>
<dbReference type="Pfam" id="PF13772">
    <property type="entry name" value="AIG2_2"/>
    <property type="match status" value="1"/>
</dbReference>
<dbReference type="CDD" id="cd06661">
    <property type="entry name" value="GGCT_like"/>
    <property type="match status" value="1"/>
</dbReference>
<dbReference type="Gene3D" id="3.10.490.10">
    <property type="entry name" value="Gamma-glutamyl cyclotransferase-like"/>
    <property type="match status" value="1"/>
</dbReference>
<organism evidence="4 5">
    <name type="scientific">Geothermobacter hydrogeniphilus</name>
    <dbReference type="NCBI Taxonomy" id="1969733"/>
    <lineage>
        <taxon>Bacteria</taxon>
        <taxon>Pseudomonadati</taxon>
        <taxon>Thermodesulfobacteriota</taxon>
        <taxon>Desulfuromonadia</taxon>
        <taxon>Desulfuromonadales</taxon>
        <taxon>Geothermobacteraceae</taxon>
        <taxon>Geothermobacter</taxon>
    </lineage>
</organism>
<reference evidence="4 5" key="1">
    <citation type="submission" date="2017-03" db="EMBL/GenBank/DDBJ databases">
        <title>Genome sequence of Geothermobacter sp. EPR-M, Deep-Sea Iron Reducer.</title>
        <authorList>
            <person name="Tully B."/>
            <person name="Savalia P."/>
            <person name="Abuyen K."/>
            <person name="Baughan C."/>
            <person name="Romero E."/>
            <person name="Ronkowski C."/>
            <person name="Torres B."/>
            <person name="Tremblay J."/>
            <person name="Trujillo A."/>
            <person name="Tyler M."/>
            <person name="Perez-Rodriguez I."/>
            <person name="Amend J."/>
        </authorList>
    </citation>
    <scope>NUCLEOTIDE SEQUENCE [LARGE SCALE GENOMIC DNA]</scope>
    <source>
        <strain evidence="4 5">EPR-M</strain>
    </source>
</reference>
<feature type="active site" description="Proton acceptor" evidence="2">
    <location>
        <position position="79"/>
    </location>
</feature>
<dbReference type="GO" id="GO:0003839">
    <property type="term" value="F:gamma-glutamylcyclotransferase activity"/>
    <property type="evidence" value="ECO:0007669"/>
    <property type="project" value="InterPro"/>
</dbReference>
<dbReference type="SUPFAM" id="SSF110857">
    <property type="entry name" value="Gamma-glutamyl cyclotransferase-like"/>
    <property type="match status" value="1"/>
</dbReference>
<evidence type="ECO:0000256" key="3">
    <source>
        <dbReference type="PIRSR" id="PIRSR617939-2"/>
    </source>
</evidence>
<dbReference type="Proteomes" id="UP000193136">
    <property type="component" value="Unassembled WGS sequence"/>
</dbReference>
<name>A0A1X0Y6G5_9BACT</name>
<dbReference type="STRING" id="1969733.B5V00_07565"/>
<gene>
    <name evidence="4" type="ORF">B5V00_07565</name>
</gene>
<dbReference type="PANTHER" id="PTHR12935:SF0">
    <property type="entry name" value="GAMMA-GLUTAMYLCYCLOTRANSFERASE"/>
    <property type="match status" value="1"/>
</dbReference>
<dbReference type="PANTHER" id="PTHR12935">
    <property type="entry name" value="GAMMA-GLUTAMYLCYCLOTRANSFERASE"/>
    <property type="match status" value="1"/>
</dbReference>
<feature type="binding site" evidence="3">
    <location>
        <position position="120"/>
    </location>
    <ligand>
        <name>substrate</name>
    </ligand>
</feature>
<accession>A0A1X0Y6G5</accession>
<dbReference type="OrthoDB" id="5401862at2"/>
<comment type="caution">
    <text evidence="4">The sequence shown here is derived from an EMBL/GenBank/DDBJ whole genome shotgun (WGS) entry which is preliminary data.</text>
</comment>
<dbReference type="RefSeq" id="WP_085010164.1">
    <property type="nucleotide sequence ID" value="NZ_NAAD01000007.1"/>
</dbReference>
<feature type="binding site" evidence="3">
    <location>
        <begin position="3"/>
        <end position="8"/>
    </location>
    <ligand>
        <name>substrate</name>
    </ligand>
</feature>
<dbReference type="AlphaFoldDB" id="A0A1X0Y6G5"/>
<protein>
    <recommendedName>
        <fullName evidence="6">AIG2-like family protein</fullName>
    </recommendedName>
</protein>
<dbReference type="EMBL" id="NAAD01000007">
    <property type="protein sequence ID" value="ORJ60682.1"/>
    <property type="molecule type" value="Genomic_DNA"/>
</dbReference>
<evidence type="ECO:0000256" key="2">
    <source>
        <dbReference type="PIRSR" id="PIRSR617939-1"/>
    </source>
</evidence>
<evidence type="ECO:0008006" key="6">
    <source>
        <dbReference type="Google" id="ProtNLM"/>
    </source>
</evidence>
<dbReference type="InterPro" id="IPR017939">
    <property type="entry name" value="G-Glutamylcylcotransferase"/>
</dbReference>
<dbReference type="InterPro" id="IPR013024">
    <property type="entry name" value="GGCT-like"/>
</dbReference>
<evidence type="ECO:0000313" key="4">
    <source>
        <dbReference type="EMBL" id="ORJ60682.1"/>
    </source>
</evidence>
<sequence>MLYFAYGSNMATARLRQRIPSAHRIGVARLDGYRLVFQVASTKDGSGKCDACPATASDQLFGVLFRIEPAAKTILDHYEGVGIEYRDTWLTVKPEQGNQVKALIYLGINIDRNLRPYPWYREHVLRGAIENRLPEDYIAAIQAVPTMDDPDPERATRELSIYPN</sequence>
<evidence type="ECO:0000256" key="1">
    <source>
        <dbReference type="ARBA" id="ARBA00023239"/>
    </source>
</evidence>
<evidence type="ECO:0000313" key="5">
    <source>
        <dbReference type="Proteomes" id="UP000193136"/>
    </source>
</evidence>